<dbReference type="SUPFAM" id="SSF49785">
    <property type="entry name" value="Galactose-binding domain-like"/>
    <property type="match status" value="4"/>
</dbReference>
<evidence type="ECO:0000313" key="8">
    <source>
        <dbReference type="EMBL" id="CAH3036499.1"/>
    </source>
</evidence>
<dbReference type="EMBL" id="CALNXK010000004">
    <property type="protein sequence ID" value="CAH3036499.1"/>
    <property type="molecule type" value="Genomic_DNA"/>
</dbReference>
<comment type="caution">
    <text evidence="8">The sequence shown here is derived from an EMBL/GenBank/DDBJ whole genome shotgun (WGS) entry which is preliminary data.</text>
</comment>
<feature type="domain" description="F5/8 type C" evidence="5">
    <location>
        <begin position="26"/>
        <end position="172"/>
    </location>
</feature>
<evidence type="ECO:0000256" key="1">
    <source>
        <dbReference type="ARBA" id="ARBA00022723"/>
    </source>
</evidence>
<feature type="domain" description="Fibronectin type-III" evidence="7">
    <location>
        <begin position="861"/>
        <end position="951"/>
    </location>
</feature>
<keyword evidence="9" id="KW-1185">Reference proteome</keyword>
<dbReference type="CDD" id="cd00063">
    <property type="entry name" value="FN3"/>
    <property type="match status" value="1"/>
</dbReference>
<keyword evidence="4" id="KW-0732">Signal</keyword>
<dbReference type="InterPro" id="IPR007110">
    <property type="entry name" value="Ig-like_dom"/>
</dbReference>
<reference evidence="8 9" key="1">
    <citation type="submission" date="2022-05" db="EMBL/GenBank/DDBJ databases">
        <authorList>
            <consortium name="Genoscope - CEA"/>
            <person name="William W."/>
        </authorList>
    </citation>
    <scope>NUCLEOTIDE SEQUENCE [LARGE SCALE GENOMIC DNA]</scope>
</reference>
<dbReference type="SUPFAM" id="SSF48726">
    <property type="entry name" value="Immunoglobulin"/>
    <property type="match status" value="1"/>
</dbReference>
<evidence type="ECO:0000256" key="4">
    <source>
        <dbReference type="SAM" id="SignalP"/>
    </source>
</evidence>
<dbReference type="InterPro" id="IPR013783">
    <property type="entry name" value="Ig-like_fold"/>
</dbReference>
<gene>
    <name evidence="8" type="ORF">PLOB_00031006</name>
</gene>
<dbReference type="InterPro" id="IPR000421">
    <property type="entry name" value="FA58C"/>
</dbReference>
<dbReference type="Gene3D" id="2.60.120.260">
    <property type="entry name" value="Galactose-binding domain-like"/>
    <property type="match status" value="4"/>
</dbReference>
<evidence type="ECO:0000313" key="9">
    <source>
        <dbReference type="Proteomes" id="UP001159405"/>
    </source>
</evidence>
<feature type="chain" id="PRO_5045434945" evidence="4">
    <location>
        <begin position="25"/>
        <end position="990"/>
    </location>
</feature>
<dbReference type="PROSITE" id="PS01285">
    <property type="entry name" value="FA58C_1"/>
    <property type="match status" value="3"/>
</dbReference>
<feature type="signal peptide" evidence="4">
    <location>
        <begin position="1"/>
        <end position="24"/>
    </location>
</feature>
<evidence type="ECO:0000256" key="3">
    <source>
        <dbReference type="ARBA" id="ARBA00023157"/>
    </source>
</evidence>
<evidence type="ECO:0000259" key="5">
    <source>
        <dbReference type="PROSITE" id="PS50022"/>
    </source>
</evidence>
<keyword evidence="3" id="KW-1015">Disulfide bond</keyword>
<dbReference type="InterPro" id="IPR006585">
    <property type="entry name" value="FTP1"/>
</dbReference>
<feature type="domain" description="F5/8 type C" evidence="5">
    <location>
        <begin position="603"/>
        <end position="743"/>
    </location>
</feature>
<dbReference type="SMART" id="SM00060">
    <property type="entry name" value="FN3"/>
    <property type="match status" value="1"/>
</dbReference>
<feature type="domain" description="F5/8 type C" evidence="5">
    <location>
        <begin position="453"/>
        <end position="599"/>
    </location>
</feature>
<dbReference type="PANTHER" id="PTHR24543">
    <property type="entry name" value="MULTICOPPER OXIDASE-RELATED"/>
    <property type="match status" value="1"/>
</dbReference>
<sequence>MDDKKNILFLFVAICLLGQRMVSASCEQVDVGVSWYILDNQLNASSELNASTPAKNGRLNFVAGSSWCASTSDSGPYLQIDLRIPHIICAVSTQGNSQGSQWVESYTLQSSTNGTTWTDYKENGKVKTFNGNFDQNSVEKQILFSAFVARYLRFVVGSKHGEACLRVEVSGIPRSRVPRNIALFKPTSQSSAYSDSISYPASNAVDGDRGTDISKCTHTLKENNPWWRVDLGRVQPVAEVNILNRDTLSNRLDGAEIRVGNETTNGGADNSLCANNIQIPAASSKTYFCRPKAYGRYLYIRLPGITMFLTLCEVEVYSYLNSESKSAFLSSSLCNIRDVTLTDMELSKYRLEACVLEIYTWMLLNKLKSNKDKIELLVISSLHRARPPLSHIHVCDERVLASPKAGNIGVLFDESLSIYVCTFYVKNNNTIIILPPFFHKLRLCTFFKIFSGCVLDPVGVSDSSIIFNQRFSASSSLSGRSPSDGRLEGSNAWIPATNSNNNDFLQIDLGSLYFVCGVATQGNPNNDYWTKTYKIKTSLDNVAWKFYSEGGSEKIFTGNDDKNSIVRSELYEPLAAKFIRFYPVTFHNSKALRVEVYGSEQGCFVSFKNERGKTRDFTITKSSEDGGHKAIWSRLYGTHGWCSFSVSLPQYLQADFGQIVTVTGVATQGDAQRNNWVTSYLIRFGYDGKTWISYGAGQHLTGNSDRNTIVVHLFASPFAAQYVRIFPKTYTGKICMRMDLFGCKDYQVSLALNINLDDVRLIADTSESVTLTCVASYSPRQPSGYSWRKDGTGLSDTTSSLTIPYNSASNIYSNSCARKLQSASEVQCNSTYQCSASLSGIQSRHFTTANVIVSLKKPGQPVVQVNPSEVNARSALVTWSYSPGVDEMPVTAYNLEYRNSTSTDDITLGVVLRKQIINLKPYTAYIVRLIATSVLGKGLWSNFQNFTTKTAILRMIILVLKYGPPHRCSGSTQSSNEVSTTHLTYVSIKI</sequence>
<dbReference type="Pfam" id="PF22633">
    <property type="entry name" value="F5_F8_type_C_2"/>
    <property type="match status" value="1"/>
</dbReference>
<dbReference type="PROSITE" id="PS50835">
    <property type="entry name" value="IG_LIKE"/>
    <property type="match status" value="1"/>
</dbReference>
<organism evidence="8 9">
    <name type="scientific">Porites lobata</name>
    <dbReference type="NCBI Taxonomy" id="104759"/>
    <lineage>
        <taxon>Eukaryota</taxon>
        <taxon>Metazoa</taxon>
        <taxon>Cnidaria</taxon>
        <taxon>Anthozoa</taxon>
        <taxon>Hexacorallia</taxon>
        <taxon>Scleractinia</taxon>
        <taxon>Fungiina</taxon>
        <taxon>Poritidae</taxon>
        <taxon>Porites</taxon>
    </lineage>
</organism>
<name>A0ABN8MUW0_9CNID</name>
<dbReference type="SUPFAM" id="SSF49265">
    <property type="entry name" value="Fibronectin type III"/>
    <property type="match status" value="1"/>
</dbReference>
<dbReference type="PROSITE" id="PS50022">
    <property type="entry name" value="FA58C_3"/>
    <property type="match status" value="3"/>
</dbReference>
<dbReference type="InterPro" id="IPR036116">
    <property type="entry name" value="FN3_sf"/>
</dbReference>
<keyword evidence="1" id="KW-0479">Metal-binding</keyword>
<dbReference type="SMART" id="SM00607">
    <property type="entry name" value="FTP"/>
    <property type="match status" value="1"/>
</dbReference>
<evidence type="ECO:0000259" key="7">
    <source>
        <dbReference type="PROSITE" id="PS50853"/>
    </source>
</evidence>
<dbReference type="InterPro" id="IPR008979">
    <property type="entry name" value="Galactose-bd-like_sf"/>
</dbReference>
<dbReference type="Pfam" id="PF00754">
    <property type="entry name" value="F5_F8_type_C"/>
    <property type="match status" value="3"/>
</dbReference>
<accession>A0ABN8MUW0</accession>
<dbReference type="InterPro" id="IPR036179">
    <property type="entry name" value="Ig-like_dom_sf"/>
</dbReference>
<protein>
    <submittedName>
        <fullName evidence="8">Uncharacterized protein</fullName>
    </submittedName>
</protein>
<dbReference type="Gene3D" id="2.60.40.10">
    <property type="entry name" value="Immunoglobulins"/>
    <property type="match status" value="2"/>
</dbReference>
<keyword evidence="2" id="KW-0106">Calcium</keyword>
<evidence type="ECO:0000256" key="2">
    <source>
        <dbReference type="ARBA" id="ARBA00022837"/>
    </source>
</evidence>
<proteinExistence type="predicted"/>
<dbReference type="CDD" id="cd00057">
    <property type="entry name" value="FA58C"/>
    <property type="match status" value="3"/>
</dbReference>
<dbReference type="Pfam" id="PF00041">
    <property type="entry name" value="fn3"/>
    <property type="match status" value="1"/>
</dbReference>
<feature type="domain" description="Ig-like" evidence="6">
    <location>
        <begin position="766"/>
        <end position="854"/>
    </location>
</feature>
<dbReference type="PROSITE" id="PS50853">
    <property type="entry name" value="FN3"/>
    <property type="match status" value="1"/>
</dbReference>
<dbReference type="SMART" id="SM00231">
    <property type="entry name" value="FA58C"/>
    <property type="match status" value="3"/>
</dbReference>
<evidence type="ECO:0000259" key="6">
    <source>
        <dbReference type="PROSITE" id="PS50835"/>
    </source>
</evidence>
<dbReference type="Proteomes" id="UP001159405">
    <property type="component" value="Unassembled WGS sequence"/>
</dbReference>
<dbReference type="InterPro" id="IPR003961">
    <property type="entry name" value="FN3_dom"/>
</dbReference>